<dbReference type="EMBL" id="PHAO01000001">
    <property type="protein sequence ID" value="PKN02949.1"/>
    <property type="molecule type" value="Genomic_DNA"/>
</dbReference>
<evidence type="ECO:0000313" key="2">
    <source>
        <dbReference type="EMBL" id="PKN02949.1"/>
    </source>
</evidence>
<protein>
    <recommendedName>
        <fullName evidence="4">Type II secretion system protein</fullName>
    </recommendedName>
</protein>
<evidence type="ECO:0008006" key="4">
    <source>
        <dbReference type="Google" id="ProtNLM"/>
    </source>
</evidence>
<organism evidence="2 3">
    <name type="scientific">Candidatus Dojkabacteria bacterium HGW-Dojkabacteria-1</name>
    <dbReference type="NCBI Taxonomy" id="2013761"/>
    <lineage>
        <taxon>Bacteria</taxon>
        <taxon>Candidatus Dojkabacteria</taxon>
    </lineage>
</organism>
<keyword evidence="1" id="KW-1133">Transmembrane helix</keyword>
<dbReference type="AlphaFoldDB" id="A0A2N2F442"/>
<evidence type="ECO:0000256" key="1">
    <source>
        <dbReference type="SAM" id="Phobius"/>
    </source>
</evidence>
<keyword evidence="1" id="KW-0812">Transmembrane</keyword>
<evidence type="ECO:0000313" key="3">
    <source>
        <dbReference type="Proteomes" id="UP000233417"/>
    </source>
</evidence>
<reference evidence="2 3" key="1">
    <citation type="journal article" date="2017" name="ISME J.">
        <title>Potential for microbial H2 and metal transformations associated with novel bacteria and archaea in deep terrestrial subsurface sediments.</title>
        <authorList>
            <person name="Hernsdorf A.W."/>
            <person name="Amano Y."/>
            <person name="Miyakawa K."/>
            <person name="Ise K."/>
            <person name="Suzuki Y."/>
            <person name="Anantharaman K."/>
            <person name="Probst A."/>
            <person name="Burstein D."/>
            <person name="Thomas B.C."/>
            <person name="Banfield J.F."/>
        </authorList>
    </citation>
    <scope>NUCLEOTIDE SEQUENCE [LARGE SCALE GENOMIC DNA]</scope>
    <source>
        <strain evidence="2">HGW-Dojkabacteria-1</strain>
    </source>
</reference>
<accession>A0A2N2F442</accession>
<proteinExistence type="predicted"/>
<keyword evidence="1" id="KW-0472">Membrane</keyword>
<name>A0A2N2F442_9BACT</name>
<sequence>MKNRLKGITLIESLVYIGLFAIIIIMILNFMLSAQESTLRNIRKSNLHHSSTLVVQHFEESFNSALRVNDMNSVFEDDNGRLELISEVGAKQYSLINSRLYYDGVAITPPSISVTRFYLEPVYQGKEDILGVILKVDLISNKDNSLSERINMLFTIR</sequence>
<feature type="transmembrane region" description="Helical" evidence="1">
    <location>
        <begin position="14"/>
        <end position="34"/>
    </location>
</feature>
<gene>
    <name evidence="2" type="ORF">CVU76_02905</name>
</gene>
<comment type="caution">
    <text evidence="2">The sequence shown here is derived from an EMBL/GenBank/DDBJ whole genome shotgun (WGS) entry which is preliminary data.</text>
</comment>
<dbReference type="Proteomes" id="UP000233417">
    <property type="component" value="Unassembled WGS sequence"/>
</dbReference>